<keyword evidence="5" id="KW-0812">Transmembrane</keyword>
<feature type="transmembrane region" description="Helical" evidence="5">
    <location>
        <begin position="16"/>
        <end position="34"/>
    </location>
</feature>
<dbReference type="Proteomes" id="UP000228568">
    <property type="component" value="Unassembled WGS sequence"/>
</dbReference>
<sequence length="265" mass="28175">MSSDPTQQGLSTGQKTGFVFLLVFGFLAVGLGFIQMRNNIFGPFFVSTNSQDLGQASVLLDQTVRLQSIDTDLDGLKDFEELTFYQTSPYLPDTDSDGLSDSDEINAGTDPLCPEGKDCSVSEFVPEKLEDNLILTPVGAEASGVLDDGFDPGPQIQQLLGDPSQLRAMLISTGQFTEAQIAEISDEALIKMANNVIQNNAPANFSVGTSTTAVTLQTSDLSALLDDPVKLRAAILATGNISAADLEKIDDEMLVQVAKEVLSGS</sequence>
<evidence type="ECO:0000256" key="1">
    <source>
        <dbReference type="ARBA" id="ARBA00004613"/>
    </source>
</evidence>
<evidence type="ECO:0000313" key="7">
    <source>
        <dbReference type="Proteomes" id="UP000228568"/>
    </source>
</evidence>
<evidence type="ECO:0000313" key="6">
    <source>
        <dbReference type="EMBL" id="PIZ94775.1"/>
    </source>
</evidence>
<evidence type="ECO:0000256" key="3">
    <source>
        <dbReference type="ARBA" id="ARBA00022729"/>
    </source>
</evidence>
<comment type="caution">
    <text evidence="6">The sequence shown here is derived from an EMBL/GenBank/DDBJ whole genome shotgun (WGS) entry which is preliminary data.</text>
</comment>
<keyword evidence="5" id="KW-1133">Transmembrane helix</keyword>
<proteinExistence type="predicted"/>
<keyword evidence="4" id="KW-0106">Calcium</keyword>
<dbReference type="AlphaFoldDB" id="A0A2M7V7Q7"/>
<keyword evidence="3" id="KW-0732">Signal</keyword>
<keyword evidence="5" id="KW-0472">Membrane</keyword>
<accession>A0A2M7V7Q7</accession>
<gene>
    <name evidence="6" type="ORF">COX81_02730</name>
</gene>
<evidence type="ECO:0000256" key="2">
    <source>
        <dbReference type="ARBA" id="ARBA00022525"/>
    </source>
</evidence>
<keyword evidence="2" id="KW-0964">Secreted</keyword>
<dbReference type="Pfam" id="PF18884">
    <property type="entry name" value="TSP3_bac"/>
    <property type="match status" value="1"/>
</dbReference>
<evidence type="ECO:0000256" key="5">
    <source>
        <dbReference type="SAM" id="Phobius"/>
    </source>
</evidence>
<organism evidence="6 7">
    <name type="scientific">Candidatus Magasanikbacteria bacterium CG_4_10_14_0_2_um_filter_37_12</name>
    <dbReference type="NCBI Taxonomy" id="1974637"/>
    <lineage>
        <taxon>Bacteria</taxon>
        <taxon>Candidatus Magasanikiibacteriota</taxon>
    </lineage>
</organism>
<dbReference type="InterPro" id="IPR059100">
    <property type="entry name" value="TSP3_bac"/>
</dbReference>
<reference evidence="7" key="1">
    <citation type="submission" date="2017-09" db="EMBL/GenBank/DDBJ databases">
        <title>Depth-based differentiation of microbial function through sediment-hosted aquifers and enrichment of novel symbionts in the deep terrestrial subsurface.</title>
        <authorList>
            <person name="Probst A.J."/>
            <person name="Ladd B."/>
            <person name="Jarett J.K."/>
            <person name="Geller-Mcgrath D.E."/>
            <person name="Sieber C.M.K."/>
            <person name="Emerson J.B."/>
            <person name="Anantharaman K."/>
            <person name="Thomas B.C."/>
            <person name="Malmstrom R."/>
            <person name="Stieglmeier M."/>
            <person name="Klingl A."/>
            <person name="Woyke T."/>
            <person name="Ryan C.M."/>
            <person name="Banfield J.F."/>
        </authorList>
    </citation>
    <scope>NUCLEOTIDE SEQUENCE [LARGE SCALE GENOMIC DNA]</scope>
</reference>
<dbReference type="EMBL" id="PFPK01000032">
    <property type="protein sequence ID" value="PIZ94775.1"/>
    <property type="molecule type" value="Genomic_DNA"/>
</dbReference>
<protein>
    <submittedName>
        <fullName evidence="6">Uncharacterized protein</fullName>
    </submittedName>
</protein>
<evidence type="ECO:0000256" key="4">
    <source>
        <dbReference type="ARBA" id="ARBA00022837"/>
    </source>
</evidence>
<comment type="subcellular location">
    <subcellularLocation>
        <location evidence="1">Secreted</location>
    </subcellularLocation>
</comment>
<name>A0A2M7V7Q7_9BACT</name>